<feature type="compositionally biased region" description="Basic and acidic residues" evidence="1">
    <location>
        <begin position="161"/>
        <end position="175"/>
    </location>
</feature>
<dbReference type="AlphaFoldDB" id="A0A3S5BWM7"/>
<feature type="compositionally biased region" description="Basic and acidic residues" evidence="1">
    <location>
        <begin position="186"/>
        <end position="199"/>
    </location>
</feature>
<keyword evidence="3" id="KW-1185">Reference proteome</keyword>
<sequence length="215" mass="24962">MHCSPFSPNTHQKGLIRGICALIKASYCRRRSFDTEESSSYDKKSTETSEITLAECLPSEILLASGLSSSFLDIPMANGGENDILADSDLISMDLFSDLRAVNEPHHNFRSRRSSWPPSQYGPRHRAGDRQSSFRDIRQRRWDHFSDQQQQKTVPAWDQDDYNHHRDKIEPERRNYQFSRGLTEGESSRSSDFRQADQAKRHRSYSNARYNNEEE</sequence>
<proteinExistence type="predicted"/>
<evidence type="ECO:0000256" key="1">
    <source>
        <dbReference type="SAM" id="MobiDB-lite"/>
    </source>
</evidence>
<gene>
    <name evidence="2" type="ORF">PXEA_LOCUS36967</name>
</gene>
<evidence type="ECO:0000313" key="3">
    <source>
        <dbReference type="Proteomes" id="UP000784294"/>
    </source>
</evidence>
<feature type="compositionally biased region" description="Polar residues" evidence="1">
    <location>
        <begin position="205"/>
        <end position="215"/>
    </location>
</feature>
<protein>
    <submittedName>
        <fullName evidence="2">Uncharacterized protein</fullName>
    </submittedName>
</protein>
<organism evidence="2 3">
    <name type="scientific">Protopolystoma xenopodis</name>
    <dbReference type="NCBI Taxonomy" id="117903"/>
    <lineage>
        <taxon>Eukaryota</taxon>
        <taxon>Metazoa</taxon>
        <taxon>Spiralia</taxon>
        <taxon>Lophotrochozoa</taxon>
        <taxon>Platyhelminthes</taxon>
        <taxon>Monogenea</taxon>
        <taxon>Polyopisthocotylea</taxon>
        <taxon>Polystomatidea</taxon>
        <taxon>Polystomatidae</taxon>
        <taxon>Protopolystoma</taxon>
    </lineage>
</organism>
<feature type="region of interest" description="Disordered" evidence="1">
    <location>
        <begin position="107"/>
        <end position="215"/>
    </location>
</feature>
<evidence type="ECO:0000313" key="2">
    <source>
        <dbReference type="EMBL" id="VEL43527.1"/>
    </source>
</evidence>
<feature type="compositionally biased region" description="Basic and acidic residues" evidence="1">
    <location>
        <begin position="126"/>
        <end position="146"/>
    </location>
</feature>
<accession>A0A3S5BWM7</accession>
<name>A0A3S5BWM7_9PLAT</name>
<comment type="caution">
    <text evidence="2">The sequence shown here is derived from an EMBL/GenBank/DDBJ whole genome shotgun (WGS) entry which is preliminary data.</text>
</comment>
<dbReference type="EMBL" id="CAAALY010282363">
    <property type="protein sequence ID" value="VEL43527.1"/>
    <property type="molecule type" value="Genomic_DNA"/>
</dbReference>
<reference evidence="2" key="1">
    <citation type="submission" date="2018-11" db="EMBL/GenBank/DDBJ databases">
        <authorList>
            <consortium name="Pathogen Informatics"/>
        </authorList>
    </citation>
    <scope>NUCLEOTIDE SEQUENCE</scope>
</reference>
<dbReference type="Proteomes" id="UP000784294">
    <property type="component" value="Unassembled WGS sequence"/>
</dbReference>